<dbReference type="PROSITE" id="PS50262">
    <property type="entry name" value="G_PROTEIN_RECEP_F1_2"/>
    <property type="match status" value="1"/>
</dbReference>
<evidence type="ECO:0000256" key="6">
    <source>
        <dbReference type="ARBA" id="ARBA00022725"/>
    </source>
</evidence>
<dbReference type="PRINTS" id="PR00237">
    <property type="entry name" value="GPCRRHODOPSN"/>
</dbReference>
<keyword evidence="4" id="KW-0716">Sensory transduction</keyword>
<dbReference type="FunFam" id="1.10.1220.70:FF:000001">
    <property type="entry name" value="Olfactory receptor"/>
    <property type="match status" value="1"/>
</dbReference>
<feature type="domain" description="G-protein coupled receptors family 1 profile" evidence="13">
    <location>
        <begin position="101"/>
        <end position="278"/>
    </location>
</feature>
<dbReference type="EMBL" id="CM004478">
    <property type="protein sequence ID" value="OCT72733.1"/>
    <property type="molecule type" value="Genomic_DNA"/>
</dbReference>
<dbReference type="Pfam" id="PF13853">
    <property type="entry name" value="7tm_4"/>
    <property type="match status" value="1"/>
</dbReference>
<dbReference type="Proteomes" id="UP000694892">
    <property type="component" value="Chromosome 7L"/>
</dbReference>
<gene>
    <name evidence="14" type="ORF">XELAEV_18035716mg</name>
</gene>
<keyword evidence="8" id="KW-0297">G-protein coupled receptor</keyword>
<dbReference type="SUPFAM" id="SSF81321">
    <property type="entry name" value="Family A G protein-coupled receptor-like"/>
    <property type="match status" value="1"/>
</dbReference>
<feature type="transmembrane region" description="Helical" evidence="12">
    <location>
        <begin position="185"/>
        <end position="214"/>
    </location>
</feature>
<keyword evidence="10" id="KW-0675">Receptor</keyword>
<evidence type="ECO:0000313" key="14">
    <source>
        <dbReference type="EMBL" id="OCT72733.1"/>
    </source>
</evidence>
<feature type="transmembrane region" description="Helical" evidence="12">
    <location>
        <begin position="29"/>
        <end position="52"/>
    </location>
</feature>
<comment type="similarity">
    <text evidence="2">Belongs to the G-protein coupled receptor 1 family.</text>
</comment>
<feature type="transmembrane region" description="Helical" evidence="12">
    <location>
        <begin position="226"/>
        <end position="248"/>
    </location>
</feature>
<evidence type="ECO:0000256" key="2">
    <source>
        <dbReference type="ARBA" id="ARBA00010663"/>
    </source>
</evidence>
<evidence type="ECO:0000256" key="4">
    <source>
        <dbReference type="ARBA" id="ARBA00022606"/>
    </source>
</evidence>
<dbReference type="PRINTS" id="PR00245">
    <property type="entry name" value="OLFACTORYR"/>
</dbReference>
<comment type="subcellular location">
    <subcellularLocation>
        <location evidence="1">Cell membrane</location>
        <topology evidence="1">Multi-pass membrane protein</topology>
    </subcellularLocation>
</comment>
<dbReference type="InterPro" id="IPR017452">
    <property type="entry name" value="GPCR_Rhodpsn_7TM"/>
</dbReference>
<evidence type="ECO:0000256" key="7">
    <source>
        <dbReference type="ARBA" id="ARBA00022989"/>
    </source>
</evidence>
<name>A0A974CGI8_XENLA</name>
<proteinExistence type="inferred from homology"/>
<evidence type="ECO:0000256" key="1">
    <source>
        <dbReference type="ARBA" id="ARBA00004651"/>
    </source>
</evidence>
<dbReference type="GO" id="GO:0004930">
    <property type="term" value="F:G protein-coupled receptor activity"/>
    <property type="evidence" value="ECO:0007669"/>
    <property type="project" value="UniProtKB-KW"/>
</dbReference>
<dbReference type="InterPro" id="IPR000725">
    <property type="entry name" value="Olfact_rcpt"/>
</dbReference>
<keyword evidence="5 12" id="KW-0812">Transmembrane</keyword>
<dbReference type="InterPro" id="IPR050516">
    <property type="entry name" value="Olfactory_GPCR"/>
</dbReference>
<evidence type="ECO:0000256" key="12">
    <source>
        <dbReference type="SAM" id="Phobius"/>
    </source>
</evidence>
<dbReference type="InterPro" id="IPR000276">
    <property type="entry name" value="GPCR_Rhodpsn"/>
</dbReference>
<accession>A0A974CGI8</accession>
<reference evidence="15" key="1">
    <citation type="journal article" date="2016" name="Nature">
        <title>Genome evolution in the allotetraploid frog Xenopus laevis.</title>
        <authorList>
            <person name="Session A.M."/>
            <person name="Uno Y."/>
            <person name="Kwon T."/>
            <person name="Chapman J.A."/>
            <person name="Toyoda A."/>
            <person name="Takahashi S."/>
            <person name="Fukui A."/>
            <person name="Hikosaka A."/>
            <person name="Suzuki A."/>
            <person name="Kondo M."/>
            <person name="van Heeringen S.J."/>
            <person name="Quigley I."/>
            <person name="Heinz S."/>
            <person name="Ogino H."/>
            <person name="Ochi H."/>
            <person name="Hellsten U."/>
            <person name="Lyons J.B."/>
            <person name="Simakov O."/>
            <person name="Putnam N."/>
            <person name="Stites J."/>
            <person name="Kuroki Y."/>
            <person name="Tanaka T."/>
            <person name="Michiue T."/>
            <person name="Watanabe M."/>
            <person name="Bogdanovic O."/>
            <person name="Lister R."/>
            <person name="Georgiou G."/>
            <person name="Paranjpe S.S."/>
            <person name="van Kruijsbergen I."/>
            <person name="Shu S."/>
            <person name="Carlson J."/>
            <person name="Kinoshita T."/>
            <person name="Ohta Y."/>
            <person name="Mawaribuchi S."/>
            <person name="Jenkins J."/>
            <person name="Grimwood J."/>
            <person name="Schmutz J."/>
            <person name="Mitros T."/>
            <person name="Mozaffari S.V."/>
            <person name="Suzuki Y."/>
            <person name="Haramoto Y."/>
            <person name="Yamamoto T.S."/>
            <person name="Takagi C."/>
            <person name="Heald R."/>
            <person name="Miller K."/>
            <person name="Haudenschild C."/>
            <person name="Kitzman J."/>
            <person name="Nakayama T."/>
            <person name="Izutsu Y."/>
            <person name="Robert J."/>
            <person name="Fortriede J."/>
            <person name="Burns K."/>
            <person name="Lotay V."/>
            <person name="Karimi K."/>
            <person name="Yasuoka Y."/>
            <person name="Dichmann D.S."/>
            <person name="Flajnik M.F."/>
            <person name="Houston D.W."/>
            <person name="Shendure J."/>
            <person name="DuPasquier L."/>
            <person name="Vize P.D."/>
            <person name="Zorn A.M."/>
            <person name="Ito M."/>
            <person name="Marcotte E.M."/>
            <person name="Wallingford J.B."/>
            <person name="Ito Y."/>
            <person name="Asashima M."/>
            <person name="Ueno N."/>
            <person name="Matsuda Y."/>
            <person name="Veenstra G.J."/>
            <person name="Fujiyama A."/>
            <person name="Harland R.M."/>
            <person name="Taira M."/>
            <person name="Rokhsar D.S."/>
        </authorList>
    </citation>
    <scope>NUCLEOTIDE SEQUENCE [LARGE SCALE GENOMIC DNA]</scope>
    <source>
        <strain evidence="15">J</strain>
    </source>
</reference>
<dbReference type="PANTHER" id="PTHR26452">
    <property type="entry name" value="OLFACTORY RECEPTOR"/>
    <property type="match status" value="1"/>
</dbReference>
<protein>
    <recommendedName>
        <fullName evidence="13">G-protein coupled receptors family 1 profile domain-containing protein</fullName>
    </recommendedName>
</protein>
<dbReference type="GO" id="GO:0004984">
    <property type="term" value="F:olfactory receptor activity"/>
    <property type="evidence" value="ECO:0007669"/>
    <property type="project" value="InterPro"/>
</dbReference>
<feature type="transmembrane region" description="Helical" evidence="12">
    <location>
        <begin position="128"/>
        <end position="146"/>
    </location>
</feature>
<evidence type="ECO:0000256" key="3">
    <source>
        <dbReference type="ARBA" id="ARBA00022475"/>
    </source>
</evidence>
<dbReference type="GO" id="GO:0005886">
    <property type="term" value="C:plasma membrane"/>
    <property type="evidence" value="ECO:0007669"/>
    <property type="project" value="UniProtKB-SubCell"/>
</dbReference>
<sequence length="302" mass="33993">MIKWREINHTSITEFILAGFTVAPAMQRLLFVIFFNIYVITVLGNVLISVAYRRNSNLHTPMYYLLSNFSFLETCYVSATVPKLLSDLLAEEKRISFYECYVLAAMACDRYHAISNPLLYCVTMNDRVCAKLIAGSLLIGAVNSLVHTSLTYSLPFCDANEINHFFCDVLPVLELACTDTQVNEMAIFVLAGAVIVGSLILTIISYSLIIFTILNISSKSGKRKAFSTCASHFASITIFYGSEIFMYLRPKSSHVMDQDSFISVMYTVISPLLNPFIYTIRNTEFKASILKLIYQRPGLQKS</sequence>
<keyword evidence="9 12" id="KW-0472">Membrane</keyword>
<keyword evidence="11" id="KW-0807">Transducer</keyword>
<evidence type="ECO:0000256" key="10">
    <source>
        <dbReference type="ARBA" id="ARBA00023170"/>
    </source>
</evidence>
<evidence type="ECO:0000256" key="9">
    <source>
        <dbReference type="ARBA" id="ARBA00023136"/>
    </source>
</evidence>
<evidence type="ECO:0000256" key="5">
    <source>
        <dbReference type="ARBA" id="ARBA00022692"/>
    </source>
</evidence>
<keyword evidence="6" id="KW-0552">Olfaction</keyword>
<evidence type="ECO:0000259" key="13">
    <source>
        <dbReference type="PROSITE" id="PS50262"/>
    </source>
</evidence>
<feature type="transmembrane region" description="Helical" evidence="12">
    <location>
        <begin position="260"/>
        <end position="280"/>
    </location>
</feature>
<organism evidence="14 15">
    <name type="scientific">Xenopus laevis</name>
    <name type="common">African clawed frog</name>
    <dbReference type="NCBI Taxonomy" id="8355"/>
    <lineage>
        <taxon>Eukaryota</taxon>
        <taxon>Metazoa</taxon>
        <taxon>Chordata</taxon>
        <taxon>Craniata</taxon>
        <taxon>Vertebrata</taxon>
        <taxon>Euteleostomi</taxon>
        <taxon>Amphibia</taxon>
        <taxon>Batrachia</taxon>
        <taxon>Anura</taxon>
        <taxon>Pipoidea</taxon>
        <taxon>Pipidae</taxon>
        <taxon>Xenopodinae</taxon>
        <taxon>Xenopus</taxon>
        <taxon>Xenopus</taxon>
    </lineage>
</organism>
<evidence type="ECO:0000256" key="8">
    <source>
        <dbReference type="ARBA" id="ARBA00023040"/>
    </source>
</evidence>
<dbReference type="CDD" id="cd15225">
    <property type="entry name" value="7tmA_OR10A-like"/>
    <property type="match status" value="1"/>
</dbReference>
<dbReference type="Gene3D" id="1.20.1070.10">
    <property type="entry name" value="Rhodopsin 7-helix transmembrane proteins"/>
    <property type="match status" value="1"/>
</dbReference>
<keyword evidence="7 12" id="KW-1133">Transmembrane helix</keyword>
<evidence type="ECO:0000256" key="11">
    <source>
        <dbReference type="ARBA" id="ARBA00023224"/>
    </source>
</evidence>
<keyword evidence="3" id="KW-1003">Cell membrane</keyword>
<dbReference type="AlphaFoldDB" id="A0A974CGI8"/>
<dbReference type="FunFam" id="1.20.1070.10:FF:000001">
    <property type="entry name" value="Olfactory receptor"/>
    <property type="match status" value="1"/>
</dbReference>
<evidence type="ECO:0000313" key="15">
    <source>
        <dbReference type="Proteomes" id="UP000694892"/>
    </source>
</evidence>